<feature type="chain" id="PRO_5045841390" evidence="1">
    <location>
        <begin position="30"/>
        <end position="386"/>
    </location>
</feature>
<accession>A0ABT7SE92</accession>
<keyword evidence="3" id="KW-1185">Reference proteome</keyword>
<dbReference type="Gene3D" id="2.130.10.10">
    <property type="entry name" value="YVTN repeat-like/Quinoprotein amine dehydrogenase"/>
    <property type="match status" value="1"/>
</dbReference>
<dbReference type="EMBL" id="JAUCGQ010000001">
    <property type="protein sequence ID" value="MDM7854512.1"/>
    <property type="molecule type" value="Genomic_DNA"/>
</dbReference>
<evidence type="ECO:0000313" key="2">
    <source>
        <dbReference type="EMBL" id="MDM7854512.1"/>
    </source>
</evidence>
<evidence type="ECO:0000313" key="3">
    <source>
        <dbReference type="Proteomes" id="UP001529338"/>
    </source>
</evidence>
<dbReference type="InterPro" id="IPR015943">
    <property type="entry name" value="WD40/YVTN_repeat-like_dom_sf"/>
</dbReference>
<evidence type="ECO:0000256" key="1">
    <source>
        <dbReference type="SAM" id="SignalP"/>
    </source>
</evidence>
<dbReference type="SUPFAM" id="SSF63825">
    <property type="entry name" value="YWTD domain"/>
    <property type="match status" value="1"/>
</dbReference>
<protein>
    <submittedName>
        <fullName evidence="2">ScyD/ScyE family protein</fullName>
    </submittedName>
</protein>
<dbReference type="Proteomes" id="UP001529338">
    <property type="component" value="Unassembled WGS sequence"/>
</dbReference>
<feature type="signal peptide" evidence="1">
    <location>
        <begin position="1"/>
        <end position="29"/>
    </location>
</feature>
<dbReference type="NCBIfam" id="NF033206">
    <property type="entry name" value="ScyE_fam"/>
    <property type="match status" value="1"/>
</dbReference>
<proteinExistence type="predicted"/>
<reference evidence="2 3" key="1">
    <citation type="submission" date="2023-06" db="EMBL/GenBank/DDBJ databases">
        <title>Cellulomonas sp. MW4 Whole genome sequence.</title>
        <authorList>
            <person name="Park S."/>
        </authorList>
    </citation>
    <scope>NUCLEOTIDE SEQUENCE [LARGE SCALE GENOMIC DNA]</scope>
    <source>
        <strain evidence="2 3">MW4</strain>
    </source>
</reference>
<name>A0ABT7SE92_9CELL</name>
<comment type="caution">
    <text evidence="2">The sequence shown here is derived from an EMBL/GenBank/DDBJ whole genome shotgun (WGS) entry which is preliminary data.</text>
</comment>
<gene>
    <name evidence="2" type="ORF">QRT04_06165</name>
</gene>
<dbReference type="RefSeq" id="WP_289454285.1">
    <property type="nucleotide sequence ID" value="NZ_JAUCGQ010000001.1"/>
</dbReference>
<dbReference type="InterPro" id="IPR048031">
    <property type="entry name" value="ScyD/ScyE-like"/>
</dbReference>
<organism evidence="2 3">
    <name type="scientific">Cellulomonas alba</name>
    <dbReference type="NCBI Taxonomy" id="3053467"/>
    <lineage>
        <taxon>Bacteria</taxon>
        <taxon>Bacillati</taxon>
        <taxon>Actinomycetota</taxon>
        <taxon>Actinomycetes</taxon>
        <taxon>Micrococcales</taxon>
        <taxon>Cellulomonadaceae</taxon>
        <taxon>Cellulomonas</taxon>
    </lineage>
</organism>
<keyword evidence="1" id="KW-0732">Signal</keyword>
<sequence length="386" mass="39047">MSRITSLAAVAAVSAGLLVAGSVPASAHAASHPRHHGLDQHSLASGWRHVKVHHAKHAHAPVAGTPVTKASGLLGPLTFDVGRGGTLYIGQDFSGTLTKVAPGGVATDLVGPNGTDLAAVSVHRGAVTWAERVGDEESVTSSVLKRRAPDGTVTQVADLLAYDAAHNPDGSTTYGFTHLPAGCTVPPGFQYTGGVDSHGYGSVTVGRYTYVADAGGNDVLRVDRRGHVSTVAVLPPKAVTVTADVAAAFGLPACVAGSTYLLEAVPTDVEVGPDGWLYVSSLPGGPEDGSFGAVGSVYKVNPRTGHVRLLATGLAGATGIAVAPNGTVFAAELFAGDVVSISTKGVVSPFVTLPQPAGVEWHRGKVYVSTHVLSGPVGEVVAVPVR</sequence>